<dbReference type="Gramene" id="mRNA:HanXRQr2_Chr17g0816351">
    <property type="protein sequence ID" value="mRNA:HanXRQr2_Chr17g0816351"/>
    <property type="gene ID" value="HanXRQr2_Chr17g0816351"/>
</dbReference>
<dbReference type="PANTHER" id="PTHR23073">
    <property type="entry name" value="26S PROTEASOME REGULATORY SUBUNIT"/>
    <property type="match status" value="1"/>
</dbReference>
<dbReference type="GO" id="GO:0005524">
    <property type="term" value="F:ATP binding"/>
    <property type="evidence" value="ECO:0007669"/>
    <property type="project" value="UniProtKB-KW"/>
</dbReference>
<comment type="caution">
    <text evidence="3">The sequence shown here is derived from an EMBL/GenBank/DDBJ whole genome shotgun (WGS) entry which is preliminary data.</text>
</comment>
<dbReference type="FunFam" id="3.40.50.300:FF:002861">
    <property type="entry name" value="Cell division control protein 48 homolog E"/>
    <property type="match status" value="1"/>
</dbReference>
<dbReference type="SUPFAM" id="SSF52540">
    <property type="entry name" value="P-loop containing nucleoside triphosphate hydrolases"/>
    <property type="match status" value="1"/>
</dbReference>
<protein>
    <submittedName>
        <fullName evidence="3">P-loop containing nucleoside triphosphate hydrolase</fullName>
    </submittedName>
</protein>
<evidence type="ECO:0000256" key="2">
    <source>
        <dbReference type="ARBA" id="ARBA00022840"/>
    </source>
</evidence>
<name>A0A9K3DLR3_HELAN</name>
<reference evidence="3" key="1">
    <citation type="journal article" date="2017" name="Nature">
        <title>The sunflower genome provides insights into oil metabolism, flowering and Asterid evolution.</title>
        <authorList>
            <person name="Badouin H."/>
            <person name="Gouzy J."/>
            <person name="Grassa C.J."/>
            <person name="Murat F."/>
            <person name="Staton S.E."/>
            <person name="Cottret L."/>
            <person name="Lelandais-Briere C."/>
            <person name="Owens G.L."/>
            <person name="Carrere S."/>
            <person name="Mayjonade B."/>
            <person name="Legrand L."/>
            <person name="Gill N."/>
            <person name="Kane N.C."/>
            <person name="Bowers J.E."/>
            <person name="Hubner S."/>
            <person name="Bellec A."/>
            <person name="Berard A."/>
            <person name="Berges H."/>
            <person name="Blanchet N."/>
            <person name="Boniface M.C."/>
            <person name="Brunel D."/>
            <person name="Catrice O."/>
            <person name="Chaidir N."/>
            <person name="Claudel C."/>
            <person name="Donnadieu C."/>
            <person name="Faraut T."/>
            <person name="Fievet G."/>
            <person name="Helmstetter N."/>
            <person name="King M."/>
            <person name="Knapp S.J."/>
            <person name="Lai Z."/>
            <person name="Le Paslier M.C."/>
            <person name="Lippi Y."/>
            <person name="Lorenzon L."/>
            <person name="Mandel J.R."/>
            <person name="Marage G."/>
            <person name="Marchand G."/>
            <person name="Marquand E."/>
            <person name="Bret-Mestries E."/>
            <person name="Morien E."/>
            <person name="Nambeesan S."/>
            <person name="Nguyen T."/>
            <person name="Pegot-Espagnet P."/>
            <person name="Pouilly N."/>
            <person name="Raftis F."/>
            <person name="Sallet E."/>
            <person name="Schiex T."/>
            <person name="Thomas J."/>
            <person name="Vandecasteele C."/>
            <person name="Vares D."/>
            <person name="Vear F."/>
            <person name="Vautrin S."/>
            <person name="Crespi M."/>
            <person name="Mangin B."/>
            <person name="Burke J.M."/>
            <person name="Salse J."/>
            <person name="Munos S."/>
            <person name="Vincourt P."/>
            <person name="Rieseberg L.H."/>
            <person name="Langlade N.B."/>
        </authorList>
    </citation>
    <scope>NUCLEOTIDE SEQUENCE</scope>
    <source>
        <tissue evidence="3">Leaves</tissue>
    </source>
</reference>
<accession>A0A9K3DLR3</accession>
<keyword evidence="2" id="KW-0067">ATP-binding</keyword>
<keyword evidence="3" id="KW-0378">Hydrolase</keyword>
<dbReference type="InterPro" id="IPR027417">
    <property type="entry name" value="P-loop_NTPase"/>
</dbReference>
<evidence type="ECO:0000313" key="3">
    <source>
        <dbReference type="EMBL" id="KAF5756578.1"/>
    </source>
</evidence>
<proteinExistence type="predicted"/>
<dbReference type="InterPro" id="IPR050221">
    <property type="entry name" value="26S_Proteasome_ATPase"/>
</dbReference>
<evidence type="ECO:0000256" key="1">
    <source>
        <dbReference type="ARBA" id="ARBA00022741"/>
    </source>
</evidence>
<dbReference type="AlphaFoldDB" id="A0A9K3DLR3"/>
<dbReference type="EMBL" id="MNCJ02000332">
    <property type="protein sequence ID" value="KAF5756578.1"/>
    <property type="molecule type" value="Genomic_DNA"/>
</dbReference>
<keyword evidence="1" id="KW-0547">Nucleotide-binding</keyword>
<gene>
    <name evidence="3" type="ORF">HanXRQr2_Chr17g0816351</name>
</gene>
<organism evidence="3 4">
    <name type="scientific">Helianthus annuus</name>
    <name type="common">Common sunflower</name>
    <dbReference type="NCBI Taxonomy" id="4232"/>
    <lineage>
        <taxon>Eukaryota</taxon>
        <taxon>Viridiplantae</taxon>
        <taxon>Streptophyta</taxon>
        <taxon>Embryophyta</taxon>
        <taxon>Tracheophyta</taxon>
        <taxon>Spermatophyta</taxon>
        <taxon>Magnoliopsida</taxon>
        <taxon>eudicotyledons</taxon>
        <taxon>Gunneridae</taxon>
        <taxon>Pentapetalae</taxon>
        <taxon>asterids</taxon>
        <taxon>campanulids</taxon>
        <taxon>Asterales</taxon>
        <taxon>Asteraceae</taxon>
        <taxon>Asteroideae</taxon>
        <taxon>Heliantheae alliance</taxon>
        <taxon>Heliantheae</taxon>
        <taxon>Helianthus</taxon>
    </lineage>
</organism>
<evidence type="ECO:0000313" key="4">
    <source>
        <dbReference type="Proteomes" id="UP000215914"/>
    </source>
</evidence>
<dbReference type="Proteomes" id="UP000215914">
    <property type="component" value="Unassembled WGS sequence"/>
</dbReference>
<sequence length="130" mass="14517">MAQIRELVELPLRHLQLFKSIGVKPPKGNLLYGPPGSGKTLIARVDKIKPGALPPTVEGPVILVSTKPMMTKSCREQYSRSYYAPELPHLSHLGFRGPITHPYFKFCITEMDKFLAKFATTRIPVTMVAL</sequence>
<reference evidence="3" key="2">
    <citation type="submission" date="2020-06" db="EMBL/GenBank/DDBJ databases">
        <title>Helianthus annuus Genome sequencing and assembly Release 2.</title>
        <authorList>
            <person name="Gouzy J."/>
            <person name="Langlade N."/>
            <person name="Munos S."/>
        </authorList>
    </citation>
    <scope>NUCLEOTIDE SEQUENCE</scope>
    <source>
        <tissue evidence="3">Leaves</tissue>
    </source>
</reference>
<dbReference type="GO" id="GO:0016787">
    <property type="term" value="F:hydrolase activity"/>
    <property type="evidence" value="ECO:0007669"/>
    <property type="project" value="UniProtKB-KW"/>
</dbReference>
<dbReference type="Gene3D" id="3.40.50.300">
    <property type="entry name" value="P-loop containing nucleotide triphosphate hydrolases"/>
    <property type="match status" value="1"/>
</dbReference>
<keyword evidence="4" id="KW-1185">Reference proteome</keyword>